<dbReference type="EMBL" id="SHKM01000002">
    <property type="protein sequence ID" value="RZT76457.1"/>
    <property type="molecule type" value="Genomic_DNA"/>
</dbReference>
<protein>
    <recommendedName>
        <fullName evidence="2">DUF2059 domain-containing protein</fullName>
    </recommendedName>
</protein>
<proteinExistence type="predicted"/>
<name>A0ABY0IML8_9RHOO</name>
<keyword evidence="1" id="KW-0732">Signal</keyword>
<comment type="caution">
    <text evidence="3">The sequence shown here is derived from an EMBL/GenBank/DDBJ whole genome shotgun (WGS) entry which is preliminary data.</text>
</comment>
<dbReference type="Proteomes" id="UP000292136">
    <property type="component" value="Unassembled WGS sequence"/>
</dbReference>
<feature type="chain" id="PRO_5046681257" description="DUF2059 domain-containing protein" evidence="1">
    <location>
        <begin position="23"/>
        <end position="171"/>
    </location>
</feature>
<gene>
    <name evidence="3" type="ORF">EV678_2334</name>
</gene>
<accession>A0ABY0IML8</accession>
<dbReference type="RefSeq" id="WP_130459647.1">
    <property type="nucleotide sequence ID" value="NZ_SHKM01000002.1"/>
</dbReference>
<evidence type="ECO:0000256" key="1">
    <source>
        <dbReference type="SAM" id="SignalP"/>
    </source>
</evidence>
<dbReference type="InterPro" id="IPR018637">
    <property type="entry name" value="DUF2059"/>
</dbReference>
<evidence type="ECO:0000313" key="3">
    <source>
        <dbReference type="EMBL" id="RZT76457.1"/>
    </source>
</evidence>
<dbReference type="Pfam" id="PF09832">
    <property type="entry name" value="DUF2059"/>
    <property type="match status" value="1"/>
</dbReference>
<feature type="signal peptide" evidence="1">
    <location>
        <begin position="1"/>
        <end position="22"/>
    </location>
</feature>
<feature type="domain" description="DUF2059" evidence="2">
    <location>
        <begin position="96"/>
        <end position="149"/>
    </location>
</feature>
<keyword evidence="4" id="KW-1185">Reference proteome</keyword>
<sequence>MRSSIRNLLLLVLLLGSSAALAEPASEASVRRLLEVTQARALLQQVQQQAQGMMQGLAQQSLRGKSPTPAQEAAITRMTARMVALIQEQLSWERQEPMYMRLYTQTFTEDEVAGMLAFYETPAGRATIEKMPLVLRQISQESQRSMAEMGAQLKAIQRDFVAEMQAASGKP</sequence>
<evidence type="ECO:0000313" key="4">
    <source>
        <dbReference type="Proteomes" id="UP000292136"/>
    </source>
</evidence>
<reference evidence="3 4" key="1">
    <citation type="submission" date="2019-02" db="EMBL/GenBank/DDBJ databases">
        <title>Genomic Encyclopedia of Type Strains, Phase IV (KMG-IV): sequencing the most valuable type-strain genomes for metagenomic binning, comparative biology and taxonomic classification.</title>
        <authorList>
            <person name="Goeker M."/>
        </authorList>
    </citation>
    <scope>NUCLEOTIDE SEQUENCE [LARGE SCALE GENOMIC DNA]</scope>
    <source>
        <strain evidence="3 4">DSM 21223</strain>
    </source>
</reference>
<organism evidence="3 4">
    <name type="scientific">Azospira oryzae</name>
    <dbReference type="NCBI Taxonomy" id="146939"/>
    <lineage>
        <taxon>Bacteria</taxon>
        <taxon>Pseudomonadati</taxon>
        <taxon>Pseudomonadota</taxon>
        <taxon>Betaproteobacteria</taxon>
        <taxon>Rhodocyclales</taxon>
        <taxon>Rhodocyclaceae</taxon>
        <taxon>Azospira</taxon>
    </lineage>
</organism>
<evidence type="ECO:0000259" key="2">
    <source>
        <dbReference type="Pfam" id="PF09832"/>
    </source>
</evidence>